<accession>A0ABN8PLI9</accession>
<organism evidence="2 3">
    <name type="scientific">Porites evermanni</name>
    <dbReference type="NCBI Taxonomy" id="104178"/>
    <lineage>
        <taxon>Eukaryota</taxon>
        <taxon>Metazoa</taxon>
        <taxon>Cnidaria</taxon>
        <taxon>Anthozoa</taxon>
        <taxon>Hexacorallia</taxon>
        <taxon>Scleractinia</taxon>
        <taxon>Fungiina</taxon>
        <taxon>Poritidae</taxon>
        <taxon>Porites</taxon>
    </lineage>
</organism>
<evidence type="ECO:0000313" key="3">
    <source>
        <dbReference type="Proteomes" id="UP001159427"/>
    </source>
</evidence>
<evidence type="ECO:0000313" key="2">
    <source>
        <dbReference type="EMBL" id="CAH3146383.1"/>
    </source>
</evidence>
<feature type="region of interest" description="Disordered" evidence="1">
    <location>
        <begin position="90"/>
        <end position="114"/>
    </location>
</feature>
<name>A0ABN8PLI9_9CNID</name>
<reference evidence="2 3" key="1">
    <citation type="submission" date="2022-05" db="EMBL/GenBank/DDBJ databases">
        <authorList>
            <consortium name="Genoscope - CEA"/>
            <person name="William W."/>
        </authorList>
    </citation>
    <scope>NUCLEOTIDE SEQUENCE [LARGE SCALE GENOMIC DNA]</scope>
</reference>
<dbReference type="EMBL" id="CALNXI010000910">
    <property type="protein sequence ID" value="CAH3146383.1"/>
    <property type="molecule type" value="Genomic_DNA"/>
</dbReference>
<evidence type="ECO:0000256" key="1">
    <source>
        <dbReference type="SAM" id="MobiDB-lite"/>
    </source>
</evidence>
<dbReference type="Proteomes" id="UP001159427">
    <property type="component" value="Unassembled WGS sequence"/>
</dbReference>
<protein>
    <submittedName>
        <fullName evidence="2">Uncharacterized protein</fullName>
    </submittedName>
</protein>
<keyword evidence="3" id="KW-1185">Reference proteome</keyword>
<comment type="caution">
    <text evidence="2">The sequence shown here is derived from an EMBL/GenBank/DDBJ whole genome shotgun (WGS) entry which is preliminary data.</text>
</comment>
<gene>
    <name evidence="2" type="ORF">PEVE_00043931</name>
</gene>
<sequence length="310" mass="35229">MARKPKMLNILVTDNETKRIISFQKGGEVKEFRHLFLEALLDVLLDKVAPANFKFQRYADNFEECVDVNNNERFDEDELKLLALVSKREKQKETSKASGGEATPNHPHPHPHPGPHVHWVFPWIHVHNEGAIVFPQTHLFSALQFSSPIKPHPVEPDTDYRMWSPVCRQSDGLVQRDPTNNNVNCKGAFGDTTGRTVITTSDINLNYVSLLFKDLTTMKQYVMMAQTGTSGNINIEAVETSSDSGPYPDEAKFAPDHFWSYTIFRNKFYNQKYLGCDGTGNMTLVDMAFLHYPNPQALFILNKVPDSLTK</sequence>
<proteinExistence type="predicted"/>